<feature type="signal peptide" evidence="1">
    <location>
        <begin position="1"/>
        <end position="21"/>
    </location>
</feature>
<keyword evidence="3" id="KW-1185">Reference proteome</keyword>
<evidence type="ECO:0008006" key="4">
    <source>
        <dbReference type="Google" id="ProtNLM"/>
    </source>
</evidence>
<dbReference type="PROSITE" id="PS51257">
    <property type="entry name" value="PROKAR_LIPOPROTEIN"/>
    <property type="match status" value="1"/>
</dbReference>
<evidence type="ECO:0000256" key="1">
    <source>
        <dbReference type="SAM" id="SignalP"/>
    </source>
</evidence>
<evidence type="ECO:0000313" key="2">
    <source>
        <dbReference type="EMBL" id="QEY23217.1"/>
    </source>
</evidence>
<gene>
    <name evidence="2" type="ORF">D0T90_00735</name>
</gene>
<dbReference type="AlphaFoldDB" id="A0A5P3MNV6"/>
<reference evidence="2 3" key="1">
    <citation type="submission" date="2018-08" db="EMBL/GenBank/DDBJ databases">
        <title>Neisseria animalis ATCC 49930 complete genome.</title>
        <authorList>
            <person name="Veseli I.A."/>
            <person name="Mascarenhas dos Santos A.C."/>
            <person name="Buttler R."/>
            <person name="Pombert J.-F."/>
        </authorList>
    </citation>
    <scope>NUCLEOTIDE SEQUENCE [LARGE SCALE GENOMIC DNA]</scope>
    <source>
        <strain evidence="2 3">ATCC 49930</strain>
    </source>
</reference>
<dbReference type="Proteomes" id="UP000325536">
    <property type="component" value="Chromosome"/>
</dbReference>
<feature type="chain" id="PRO_5031352493" description="Lipoprotein" evidence="1">
    <location>
        <begin position="22"/>
        <end position="113"/>
    </location>
</feature>
<accession>A0A5P3MNV6</accession>
<name>A0A5P3MNV6_NEIAN</name>
<dbReference type="OrthoDB" id="8607029at2"/>
<dbReference type="RefSeq" id="WP_123796070.1">
    <property type="nucleotide sequence ID" value="NZ_CP031699.1"/>
</dbReference>
<dbReference type="EMBL" id="CP031699">
    <property type="protein sequence ID" value="QEY23217.1"/>
    <property type="molecule type" value="Genomic_DNA"/>
</dbReference>
<keyword evidence="1" id="KW-0732">Signal</keyword>
<proteinExistence type="predicted"/>
<sequence>MHKTLSLMLFSMLLCACTADSAPTGSKFVRFAIEKQCLAKLDNDTGRLFVAIASETGEQTEWPNKICGCVGEEAAKQITANDLVQILSPNSRNHALTALGIQAVAACTQRLYQ</sequence>
<protein>
    <recommendedName>
        <fullName evidence="4">Lipoprotein</fullName>
    </recommendedName>
</protein>
<organism evidence="2 3">
    <name type="scientific">Neisseria animalis</name>
    <dbReference type="NCBI Taxonomy" id="492"/>
    <lineage>
        <taxon>Bacteria</taxon>
        <taxon>Pseudomonadati</taxon>
        <taxon>Pseudomonadota</taxon>
        <taxon>Betaproteobacteria</taxon>
        <taxon>Neisseriales</taxon>
        <taxon>Neisseriaceae</taxon>
        <taxon>Neisseria</taxon>
    </lineage>
</organism>
<dbReference type="KEGG" id="naq:D0T90_00735"/>
<evidence type="ECO:0000313" key="3">
    <source>
        <dbReference type="Proteomes" id="UP000325536"/>
    </source>
</evidence>